<dbReference type="PANTHER" id="PTHR14614:SF10">
    <property type="entry name" value="PROTEIN N-TERMINAL AND LYSINE N-METHYLTRANSFERASE EFM7"/>
    <property type="match status" value="1"/>
</dbReference>
<dbReference type="EC" id="2.1.1.-" evidence="5"/>
<keyword evidence="7" id="KW-1185">Reference proteome</keyword>
<protein>
    <recommendedName>
        <fullName evidence="5">Protein N-terminal and lysine N-methyltransferase EFM7</fullName>
        <ecNumber evidence="5">2.1.1.-</ecNumber>
    </recommendedName>
    <alternativeName>
        <fullName evidence="5">Elongation factor methyltransferase 7</fullName>
    </alternativeName>
</protein>
<evidence type="ECO:0000313" key="6">
    <source>
        <dbReference type="EMBL" id="CAI2188725.1"/>
    </source>
</evidence>
<keyword evidence="2 5" id="KW-0489">Methyltransferase</keyword>
<dbReference type="Proteomes" id="UP001153678">
    <property type="component" value="Unassembled WGS sequence"/>
</dbReference>
<evidence type="ECO:0000256" key="5">
    <source>
        <dbReference type="HAMAP-Rule" id="MF_03223"/>
    </source>
</evidence>
<reference evidence="6" key="1">
    <citation type="submission" date="2022-08" db="EMBL/GenBank/DDBJ databases">
        <authorList>
            <person name="Kallberg Y."/>
            <person name="Tangrot J."/>
            <person name="Rosling A."/>
        </authorList>
    </citation>
    <scope>NUCLEOTIDE SEQUENCE</scope>
    <source>
        <strain evidence="6">Wild A</strain>
    </source>
</reference>
<dbReference type="Gene3D" id="3.40.50.150">
    <property type="entry name" value="Vaccinia Virus protein VP39"/>
    <property type="match status" value="1"/>
</dbReference>
<dbReference type="OrthoDB" id="46564at2759"/>
<keyword evidence="1 5" id="KW-0963">Cytoplasm</keyword>
<dbReference type="GO" id="GO:0016279">
    <property type="term" value="F:protein-lysine N-methyltransferase activity"/>
    <property type="evidence" value="ECO:0007669"/>
    <property type="project" value="UniProtKB-UniRule"/>
</dbReference>
<comment type="caution">
    <text evidence="6">The sequence shown here is derived from an EMBL/GenBank/DDBJ whole genome shotgun (WGS) entry which is preliminary data.</text>
</comment>
<organism evidence="6 7">
    <name type="scientific">Funneliformis geosporum</name>
    <dbReference type="NCBI Taxonomy" id="1117311"/>
    <lineage>
        <taxon>Eukaryota</taxon>
        <taxon>Fungi</taxon>
        <taxon>Fungi incertae sedis</taxon>
        <taxon>Mucoromycota</taxon>
        <taxon>Glomeromycotina</taxon>
        <taxon>Glomeromycetes</taxon>
        <taxon>Glomerales</taxon>
        <taxon>Glomeraceae</taxon>
        <taxon>Funneliformis</taxon>
    </lineage>
</organism>
<proteinExistence type="inferred from homology"/>
<feature type="binding site" evidence="5">
    <location>
        <position position="170"/>
    </location>
    <ligand>
        <name>S-adenosyl-L-methionine</name>
        <dbReference type="ChEBI" id="CHEBI:59789"/>
    </ligand>
</feature>
<evidence type="ECO:0000313" key="7">
    <source>
        <dbReference type="Proteomes" id="UP001153678"/>
    </source>
</evidence>
<comment type="subcellular location">
    <subcellularLocation>
        <location evidence="5">Cytoplasm</location>
    </subcellularLocation>
</comment>
<accession>A0A9W4T363</accession>
<dbReference type="SUPFAM" id="SSF53335">
    <property type="entry name" value="S-adenosyl-L-methionine-dependent methyltransferases"/>
    <property type="match status" value="1"/>
</dbReference>
<comment type="function">
    <text evidence="5">S-adenosyl-L-methionine-dependent protein methyltransferase that trimethylates the N-terminal glycine 'Gly-2' of elongation factor 1-alpha, before also catalyzing the mono- and dimethylation of 'Lys-3'.</text>
</comment>
<dbReference type="GO" id="GO:0005737">
    <property type="term" value="C:cytoplasm"/>
    <property type="evidence" value="ECO:0007669"/>
    <property type="project" value="UniProtKB-SubCell"/>
</dbReference>
<dbReference type="InterPro" id="IPR025784">
    <property type="entry name" value="EFM7"/>
</dbReference>
<evidence type="ECO:0000256" key="2">
    <source>
        <dbReference type="ARBA" id="ARBA00022603"/>
    </source>
</evidence>
<dbReference type="PANTHER" id="PTHR14614">
    <property type="entry name" value="HEPATOCELLULAR CARCINOMA-ASSOCIATED ANTIGEN"/>
    <property type="match status" value="1"/>
</dbReference>
<dbReference type="InterPro" id="IPR019410">
    <property type="entry name" value="Methyltransf_16"/>
</dbReference>
<comment type="similarity">
    <text evidence="5">Belongs to the class I-like SAM-binding methyltransferase superfamily. EFM7 family.</text>
</comment>
<sequence length="260" mass="29950">MFDNSEEHLQLEEQDFSIFKEPEGYLPPPPQPTFQTFSRKDENLLQSDSQKTFSIRLVGSHPLWAHLLWNAGKSFAWYLDEHKEMVKGKRVLELGAGGALPSLIAAVNGAERVVITDYPDNDLIENIRYNVITNLSTTNNINILGYIWGKDTSPLRNTISSNLYDLIILSDLIFNHSQHKALLKTCEECLEPINGQILVFFTHHRPYLAHKDMEFFEEAKRLKWKVDKVFEKIMNVMFDKDPGSEIVRSTVHGYKLTINN</sequence>
<feature type="binding site" evidence="5">
    <location>
        <begin position="95"/>
        <end position="97"/>
    </location>
    <ligand>
        <name>S-adenosyl-L-methionine</name>
        <dbReference type="ChEBI" id="CHEBI:59789"/>
    </ligand>
</feature>
<dbReference type="GO" id="GO:0032259">
    <property type="term" value="P:methylation"/>
    <property type="evidence" value="ECO:0007669"/>
    <property type="project" value="UniProtKB-KW"/>
</dbReference>
<feature type="binding site" evidence="5">
    <location>
        <position position="69"/>
    </location>
    <ligand>
        <name>S-adenosyl-L-methionine</name>
        <dbReference type="ChEBI" id="CHEBI:59789"/>
    </ligand>
</feature>
<evidence type="ECO:0000256" key="4">
    <source>
        <dbReference type="ARBA" id="ARBA00022691"/>
    </source>
</evidence>
<dbReference type="InterPro" id="IPR029063">
    <property type="entry name" value="SAM-dependent_MTases_sf"/>
</dbReference>
<dbReference type="PROSITE" id="PS51560">
    <property type="entry name" value="SAM_MT_NNT1"/>
    <property type="match status" value="1"/>
</dbReference>
<dbReference type="EMBL" id="CAMKVN010005370">
    <property type="protein sequence ID" value="CAI2188725.1"/>
    <property type="molecule type" value="Genomic_DNA"/>
</dbReference>
<name>A0A9W4T363_9GLOM</name>
<evidence type="ECO:0000256" key="3">
    <source>
        <dbReference type="ARBA" id="ARBA00022679"/>
    </source>
</evidence>
<dbReference type="Pfam" id="PF10294">
    <property type="entry name" value="Methyltransf_16"/>
    <property type="match status" value="1"/>
</dbReference>
<dbReference type="HAMAP" id="MF_03223">
    <property type="entry name" value="Methyltr_EFM7"/>
    <property type="match status" value="1"/>
</dbReference>
<evidence type="ECO:0000256" key="1">
    <source>
        <dbReference type="ARBA" id="ARBA00022490"/>
    </source>
</evidence>
<dbReference type="AlphaFoldDB" id="A0A9W4T363"/>
<keyword evidence="4 5" id="KW-0949">S-adenosyl-L-methionine</keyword>
<keyword evidence="3 5" id="KW-0808">Transferase</keyword>
<gene>
    <name evidence="5" type="primary">EFM7</name>
    <name evidence="6" type="ORF">FWILDA_LOCUS13723</name>
</gene>
<feature type="binding site" evidence="5">
    <location>
        <position position="117"/>
    </location>
    <ligand>
        <name>S-adenosyl-L-methionine</name>
        <dbReference type="ChEBI" id="CHEBI:59789"/>
    </ligand>
</feature>
<dbReference type="GO" id="GO:0071885">
    <property type="term" value="F:N-terminal protein N-methyltransferase activity"/>
    <property type="evidence" value="ECO:0007669"/>
    <property type="project" value="UniProtKB-UniRule"/>
</dbReference>
<feature type="binding site" evidence="5">
    <location>
        <position position="148"/>
    </location>
    <ligand>
        <name>S-adenosyl-L-methionine</name>
        <dbReference type="ChEBI" id="CHEBI:59789"/>
    </ligand>
</feature>